<name>A0A4S3JP33_9EURO</name>
<proteinExistence type="predicted"/>
<protein>
    <submittedName>
        <fullName evidence="1">Uncharacterized protein</fullName>
    </submittedName>
</protein>
<dbReference type="Proteomes" id="UP000308092">
    <property type="component" value="Unassembled WGS sequence"/>
</dbReference>
<comment type="caution">
    <text evidence="1">The sequence shown here is derived from an EMBL/GenBank/DDBJ whole genome shotgun (WGS) entry which is preliminary data.</text>
</comment>
<dbReference type="AlphaFoldDB" id="A0A4S3JP33"/>
<gene>
    <name evidence="1" type="ORF">EYZ11_003309</name>
</gene>
<keyword evidence="2" id="KW-1185">Reference proteome</keyword>
<sequence>MTTSRFWYYNRVSPSSLSHFMITLWLEREKTVKIVAMKPKRDMVDPLDLVIVV</sequence>
<dbReference type="VEuPathDB" id="FungiDB:EYZ11_003309"/>
<dbReference type="EMBL" id="SOSA01000083">
    <property type="protein sequence ID" value="THC97200.1"/>
    <property type="molecule type" value="Genomic_DNA"/>
</dbReference>
<organism evidence="1 2">
    <name type="scientific">Aspergillus tanneri</name>
    <dbReference type="NCBI Taxonomy" id="1220188"/>
    <lineage>
        <taxon>Eukaryota</taxon>
        <taxon>Fungi</taxon>
        <taxon>Dikarya</taxon>
        <taxon>Ascomycota</taxon>
        <taxon>Pezizomycotina</taxon>
        <taxon>Eurotiomycetes</taxon>
        <taxon>Eurotiomycetidae</taxon>
        <taxon>Eurotiales</taxon>
        <taxon>Aspergillaceae</taxon>
        <taxon>Aspergillus</taxon>
        <taxon>Aspergillus subgen. Circumdati</taxon>
    </lineage>
</organism>
<evidence type="ECO:0000313" key="2">
    <source>
        <dbReference type="Proteomes" id="UP000308092"/>
    </source>
</evidence>
<reference evidence="1 2" key="1">
    <citation type="submission" date="2019-03" db="EMBL/GenBank/DDBJ databases">
        <title>The genome sequence of a newly discovered highly antifungal drug resistant Aspergillus species, Aspergillus tanneri NIH 1004.</title>
        <authorList>
            <person name="Mounaud S."/>
            <person name="Singh I."/>
            <person name="Joardar V."/>
            <person name="Pakala S."/>
            <person name="Pakala S."/>
            <person name="Venepally P."/>
            <person name="Hoover J."/>
            <person name="Nierman W."/>
            <person name="Chung J."/>
            <person name="Losada L."/>
        </authorList>
    </citation>
    <scope>NUCLEOTIDE SEQUENCE [LARGE SCALE GENOMIC DNA]</scope>
    <source>
        <strain evidence="1 2">NIH1004</strain>
    </source>
</reference>
<accession>A0A4S3JP33</accession>
<evidence type="ECO:0000313" key="1">
    <source>
        <dbReference type="EMBL" id="THC97200.1"/>
    </source>
</evidence>